<feature type="transmembrane region" description="Helical" evidence="1">
    <location>
        <begin position="185"/>
        <end position="214"/>
    </location>
</feature>
<dbReference type="AlphaFoldDB" id="A0A6B0XZD5"/>
<protein>
    <submittedName>
        <fullName evidence="3">DUF4328 domain-containing protein</fullName>
    </submittedName>
</protein>
<evidence type="ECO:0000313" key="3">
    <source>
        <dbReference type="EMBL" id="MXY32979.1"/>
    </source>
</evidence>
<keyword evidence="1" id="KW-0812">Transmembrane</keyword>
<keyword evidence="1" id="KW-0472">Membrane</keyword>
<comment type="caution">
    <text evidence="3">The sequence shown here is derived from an EMBL/GenBank/DDBJ whole genome shotgun (WGS) entry which is preliminary data.</text>
</comment>
<reference evidence="3" key="1">
    <citation type="submission" date="2019-09" db="EMBL/GenBank/DDBJ databases">
        <title>Characterisation of the sponge microbiome using genome-centric metagenomics.</title>
        <authorList>
            <person name="Engelberts J.P."/>
            <person name="Robbins S.J."/>
            <person name="De Goeij J.M."/>
            <person name="Aranda M."/>
            <person name="Bell S.C."/>
            <person name="Webster N.S."/>
        </authorList>
    </citation>
    <scope>NUCLEOTIDE SEQUENCE</scope>
    <source>
        <strain evidence="3">SB0664_bin_43</strain>
    </source>
</reference>
<gene>
    <name evidence="3" type="ORF">F4Y60_02585</name>
</gene>
<dbReference type="EMBL" id="VXRY01000098">
    <property type="protein sequence ID" value="MXY32979.1"/>
    <property type="molecule type" value="Genomic_DNA"/>
</dbReference>
<evidence type="ECO:0000259" key="2">
    <source>
        <dbReference type="Pfam" id="PF14219"/>
    </source>
</evidence>
<proteinExistence type="predicted"/>
<name>A0A6B0XZD5_9RHOB</name>
<feature type="domain" description="DUF4328" evidence="2">
    <location>
        <begin position="57"/>
        <end position="214"/>
    </location>
</feature>
<sequence>MEELMTAPNDDYKNPQTLTNWTKGFLYTSIGVSVVLIGSNLLEFQLLVAIRDGFYPDASAIERSDARQALLEVLGAVVVLPSMVFVLIWIYRANYNLRQLGAVGLKYSPAGSIGWYFVPILSLWRPYSAMKEIYQASLNPHEWEDKPVPTLLPMWWTLWLVSIALNNLDVRLWWRLDENSSVPDFIAANLAAQAALVSDIPLTLVLLVIINRIYRMQGEYRRQRLDTLR</sequence>
<feature type="transmembrane region" description="Helical" evidence="1">
    <location>
        <begin position="110"/>
        <end position="127"/>
    </location>
</feature>
<feature type="transmembrane region" description="Helical" evidence="1">
    <location>
        <begin position="25"/>
        <end position="48"/>
    </location>
</feature>
<accession>A0A6B0XZD5</accession>
<evidence type="ECO:0000256" key="1">
    <source>
        <dbReference type="SAM" id="Phobius"/>
    </source>
</evidence>
<keyword evidence="1" id="KW-1133">Transmembrane helix</keyword>
<dbReference type="InterPro" id="IPR025565">
    <property type="entry name" value="DUF4328"/>
</dbReference>
<organism evidence="3">
    <name type="scientific">Boseongicola sp. SB0664_bin_43</name>
    <dbReference type="NCBI Taxonomy" id="2604844"/>
    <lineage>
        <taxon>Bacteria</taxon>
        <taxon>Pseudomonadati</taxon>
        <taxon>Pseudomonadota</taxon>
        <taxon>Alphaproteobacteria</taxon>
        <taxon>Rhodobacterales</taxon>
        <taxon>Paracoccaceae</taxon>
        <taxon>Boseongicola</taxon>
    </lineage>
</organism>
<feature type="transmembrane region" description="Helical" evidence="1">
    <location>
        <begin position="69"/>
        <end position="90"/>
    </location>
</feature>
<dbReference type="Pfam" id="PF14219">
    <property type="entry name" value="DUF4328"/>
    <property type="match status" value="1"/>
</dbReference>